<dbReference type="EMBL" id="JELY01002636">
    <property type="protein sequence ID" value="KYF51999.1"/>
    <property type="molecule type" value="Genomic_DNA"/>
</dbReference>
<reference evidence="2 3" key="1">
    <citation type="submission" date="2014-02" db="EMBL/GenBank/DDBJ databases">
        <title>The small core and large imbalanced accessory genome model reveals a collaborative survival strategy of Sorangium cellulosum strains in nature.</title>
        <authorList>
            <person name="Han K."/>
            <person name="Peng R."/>
            <person name="Blom J."/>
            <person name="Li Y.-Z."/>
        </authorList>
    </citation>
    <scope>NUCLEOTIDE SEQUENCE [LARGE SCALE GENOMIC DNA]</scope>
    <source>
        <strain evidence="2 3">So0157-25</strain>
    </source>
</reference>
<feature type="region of interest" description="Disordered" evidence="1">
    <location>
        <begin position="1"/>
        <end position="42"/>
    </location>
</feature>
<sequence>MFPVRGQLGAMERPGGRRRSWNDPAAAGDPAQAGRETEGLARRLDELRGGTCTPEDLRSHLLEMCAMCQKVLMDVGEGATKEEVISRLEYCVARLREVAGEARSASERASGAQAR</sequence>
<organism evidence="2 3">
    <name type="scientific">Sorangium cellulosum</name>
    <name type="common">Polyangium cellulosum</name>
    <dbReference type="NCBI Taxonomy" id="56"/>
    <lineage>
        <taxon>Bacteria</taxon>
        <taxon>Pseudomonadati</taxon>
        <taxon>Myxococcota</taxon>
        <taxon>Polyangia</taxon>
        <taxon>Polyangiales</taxon>
        <taxon>Polyangiaceae</taxon>
        <taxon>Sorangium</taxon>
    </lineage>
</organism>
<comment type="caution">
    <text evidence="2">The sequence shown here is derived from an EMBL/GenBank/DDBJ whole genome shotgun (WGS) entry which is preliminary data.</text>
</comment>
<proteinExistence type="predicted"/>
<accession>A0A150P8H4</accession>
<evidence type="ECO:0000313" key="3">
    <source>
        <dbReference type="Proteomes" id="UP000075420"/>
    </source>
</evidence>
<gene>
    <name evidence="2" type="ORF">BE08_44655</name>
</gene>
<feature type="compositionally biased region" description="Low complexity" evidence="1">
    <location>
        <begin position="23"/>
        <end position="34"/>
    </location>
</feature>
<name>A0A150P8H4_SORCE</name>
<evidence type="ECO:0000313" key="2">
    <source>
        <dbReference type="EMBL" id="KYF51999.1"/>
    </source>
</evidence>
<dbReference type="AlphaFoldDB" id="A0A150P8H4"/>
<protein>
    <submittedName>
        <fullName evidence="2">Uncharacterized protein</fullName>
    </submittedName>
</protein>
<evidence type="ECO:0000256" key="1">
    <source>
        <dbReference type="SAM" id="MobiDB-lite"/>
    </source>
</evidence>
<dbReference type="Proteomes" id="UP000075420">
    <property type="component" value="Unassembled WGS sequence"/>
</dbReference>